<evidence type="ECO:0000313" key="1">
    <source>
        <dbReference type="EMBL" id="KAF2573669.1"/>
    </source>
</evidence>
<gene>
    <name evidence="1" type="ORF">F2Q70_00005464</name>
</gene>
<protein>
    <submittedName>
        <fullName evidence="1">Uncharacterized protein</fullName>
    </submittedName>
</protein>
<dbReference type="AlphaFoldDB" id="A0A8S9IUW5"/>
<dbReference type="EMBL" id="QGKY02001015">
    <property type="protein sequence ID" value="KAF2573669.1"/>
    <property type="molecule type" value="Genomic_DNA"/>
</dbReference>
<reference evidence="1" key="1">
    <citation type="submission" date="2019-12" db="EMBL/GenBank/DDBJ databases">
        <title>Genome sequencing and annotation of Brassica cretica.</title>
        <authorList>
            <person name="Studholme D.J."/>
            <person name="Sarris P.F."/>
        </authorList>
    </citation>
    <scope>NUCLEOTIDE SEQUENCE</scope>
    <source>
        <strain evidence="1">PFS-102/07</strain>
        <tissue evidence="1">Leaf</tissue>
    </source>
</reference>
<sequence>MEIIGNAHQLYDRKSLRATGGEGKGKGKGKGLTGLLPRIRVCEPGGVLTKLAKWNGLDTCHEDGWLRRVIQRCVGNVTNLPFDPEGIVCPTKCSAVVTVTVDAWTSRRKQIAVPANEATIFLGARHRWKNPFWTGMVDGRFHWSGPGLDHTC</sequence>
<comment type="caution">
    <text evidence="1">The sequence shown here is derived from an EMBL/GenBank/DDBJ whole genome shotgun (WGS) entry which is preliminary data.</text>
</comment>
<accession>A0A8S9IUW5</accession>
<organism evidence="1">
    <name type="scientific">Brassica cretica</name>
    <name type="common">Mustard</name>
    <dbReference type="NCBI Taxonomy" id="69181"/>
    <lineage>
        <taxon>Eukaryota</taxon>
        <taxon>Viridiplantae</taxon>
        <taxon>Streptophyta</taxon>
        <taxon>Embryophyta</taxon>
        <taxon>Tracheophyta</taxon>
        <taxon>Spermatophyta</taxon>
        <taxon>Magnoliopsida</taxon>
        <taxon>eudicotyledons</taxon>
        <taxon>Gunneridae</taxon>
        <taxon>Pentapetalae</taxon>
        <taxon>rosids</taxon>
        <taxon>malvids</taxon>
        <taxon>Brassicales</taxon>
        <taxon>Brassicaceae</taxon>
        <taxon>Brassiceae</taxon>
        <taxon>Brassica</taxon>
    </lineage>
</organism>
<proteinExistence type="predicted"/>
<name>A0A8S9IUW5_BRACR</name>